<sequence>MLITSHHNHGEQGFWLSSKKCIVLS</sequence>
<protein>
    <submittedName>
        <fullName evidence="1">Uncharacterized protein</fullName>
    </submittedName>
</protein>
<name>A0A0A8YMX5_ARUDO</name>
<evidence type="ECO:0000313" key="1">
    <source>
        <dbReference type="EMBL" id="JAD23947.1"/>
    </source>
</evidence>
<reference evidence="1" key="2">
    <citation type="journal article" date="2015" name="Data Brief">
        <title>Shoot transcriptome of the giant reed, Arundo donax.</title>
        <authorList>
            <person name="Barrero R.A."/>
            <person name="Guerrero F.D."/>
            <person name="Moolhuijzen P."/>
            <person name="Goolsby J.A."/>
            <person name="Tidwell J."/>
            <person name="Bellgard S.E."/>
            <person name="Bellgard M.I."/>
        </authorList>
    </citation>
    <scope>NUCLEOTIDE SEQUENCE</scope>
    <source>
        <tissue evidence="1">Shoot tissue taken approximately 20 cm above the soil surface</tissue>
    </source>
</reference>
<accession>A0A0A8YMX5</accession>
<reference evidence="1" key="1">
    <citation type="submission" date="2014-09" db="EMBL/GenBank/DDBJ databases">
        <authorList>
            <person name="Magalhaes I.L.F."/>
            <person name="Oliveira U."/>
            <person name="Santos F.R."/>
            <person name="Vidigal T.H.D.A."/>
            <person name="Brescovit A.D."/>
            <person name="Santos A.J."/>
        </authorList>
    </citation>
    <scope>NUCLEOTIDE SEQUENCE</scope>
    <source>
        <tissue evidence="1">Shoot tissue taken approximately 20 cm above the soil surface</tissue>
    </source>
</reference>
<proteinExistence type="predicted"/>
<dbReference type="EMBL" id="GBRH01273948">
    <property type="protein sequence ID" value="JAD23947.1"/>
    <property type="molecule type" value="Transcribed_RNA"/>
</dbReference>
<dbReference type="AlphaFoldDB" id="A0A0A8YMX5"/>
<organism evidence="1">
    <name type="scientific">Arundo donax</name>
    <name type="common">Giant reed</name>
    <name type="synonym">Donax arundinaceus</name>
    <dbReference type="NCBI Taxonomy" id="35708"/>
    <lineage>
        <taxon>Eukaryota</taxon>
        <taxon>Viridiplantae</taxon>
        <taxon>Streptophyta</taxon>
        <taxon>Embryophyta</taxon>
        <taxon>Tracheophyta</taxon>
        <taxon>Spermatophyta</taxon>
        <taxon>Magnoliopsida</taxon>
        <taxon>Liliopsida</taxon>
        <taxon>Poales</taxon>
        <taxon>Poaceae</taxon>
        <taxon>PACMAD clade</taxon>
        <taxon>Arundinoideae</taxon>
        <taxon>Arundineae</taxon>
        <taxon>Arundo</taxon>
    </lineage>
</organism>